<sequence length="88" mass="10350">FFFLIKYFLFASFTSLPAQKALQVSLDIGNQNFAVLRRVLVLECLSNQSRKKKMCPSRECCNNLERRRRENECARQKQRATFFSPTLP</sequence>
<accession>A0A131Z7W4</accession>
<feature type="non-terminal residue" evidence="2">
    <location>
        <position position="1"/>
    </location>
</feature>
<dbReference type="AlphaFoldDB" id="A0A131Z7W4"/>
<evidence type="ECO:0000256" key="1">
    <source>
        <dbReference type="SAM" id="SignalP"/>
    </source>
</evidence>
<proteinExistence type="predicted"/>
<keyword evidence="1" id="KW-0732">Signal</keyword>
<organism evidence="2">
    <name type="scientific">Rhipicephalus appendiculatus</name>
    <name type="common">Brown ear tick</name>
    <dbReference type="NCBI Taxonomy" id="34631"/>
    <lineage>
        <taxon>Eukaryota</taxon>
        <taxon>Metazoa</taxon>
        <taxon>Ecdysozoa</taxon>
        <taxon>Arthropoda</taxon>
        <taxon>Chelicerata</taxon>
        <taxon>Arachnida</taxon>
        <taxon>Acari</taxon>
        <taxon>Parasitiformes</taxon>
        <taxon>Ixodida</taxon>
        <taxon>Ixodoidea</taxon>
        <taxon>Ixodidae</taxon>
        <taxon>Rhipicephalinae</taxon>
        <taxon>Rhipicephalus</taxon>
        <taxon>Rhipicephalus</taxon>
    </lineage>
</organism>
<name>A0A131Z7W4_RHIAP</name>
<protein>
    <recommendedName>
        <fullName evidence="3">Secreted protein</fullName>
    </recommendedName>
</protein>
<dbReference type="EMBL" id="GEDV01001170">
    <property type="protein sequence ID" value="JAP87387.1"/>
    <property type="molecule type" value="Transcribed_RNA"/>
</dbReference>
<feature type="chain" id="PRO_5007286948" description="Secreted protein" evidence="1">
    <location>
        <begin position="19"/>
        <end position="88"/>
    </location>
</feature>
<reference evidence="2" key="1">
    <citation type="journal article" date="2016" name="Ticks Tick Borne Dis.">
        <title>De novo assembly and annotation of the salivary gland transcriptome of Rhipicephalus appendiculatus male and female ticks during blood feeding.</title>
        <authorList>
            <person name="de Castro M.H."/>
            <person name="de Klerk D."/>
            <person name="Pienaar R."/>
            <person name="Latif A.A."/>
            <person name="Rees D.J."/>
            <person name="Mans B.J."/>
        </authorList>
    </citation>
    <scope>NUCLEOTIDE SEQUENCE</scope>
    <source>
        <tissue evidence="2">Salivary glands</tissue>
    </source>
</reference>
<evidence type="ECO:0000313" key="2">
    <source>
        <dbReference type="EMBL" id="JAP87387.1"/>
    </source>
</evidence>
<feature type="signal peptide" evidence="1">
    <location>
        <begin position="1"/>
        <end position="18"/>
    </location>
</feature>
<evidence type="ECO:0008006" key="3">
    <source>
        <dbReference type="Google" id="ProtNLM"/>
    </source>
</evidence>